<evidence type="ECO:0000256" key="6">
    <source>
        <dbReference type="ARBA" id="ARBA00023136"/>
    </source>
</evidence>
<comment type="caution">
    <text evidence="10">The sequence shown here is derived from an EMBL/GenBank/DDBJ whole genome shotgun (WGS) entry which is preliminary data.</text>
</comment>
<evidence type="ECO:0000256" key="2">
    <source>
        <dbReference type="ARBA" id="ARBA00007613"/>
    </source>
</evidence>
<comment type="subcellular location">
    <subcellularLocation>
        <location evidence="1">Cell outer membrane</location>
    </subcellularLocation>
</comment>
<dbReference type="GO" id="GO:0009279">
    <property type="term" value="C:cell outer membrane"/>
    <property type="evidence" value="ECO:0007669"/>
    <property type="project" value="UniProtKB-SubCell"/>
</dbReference>
<accession>A0A6N8IS76</accession>
<dbReference type="PANTHER" id="PTHR30026:SF20">
    <property type="entry name" value="OUTER MEMBRANE PROTEIN TOLC"/>
    <property type="match status" value="1"/>
</dbReference>
<keyword evidence="6" id="KW-0472">Membrane</keyword>
<reference evidence="10 11" key="1">
    <citation type="submission" date="2019-12" db="EMBL/GenBank/DDBJ databases">
        <authorList>
            <person name="Huq M.A."/>
        </authorList>
    </citation>
    <scope>NUCLEOTIDE SEQUENCE [LARGE SCALE GENOMIC DNA]</scope>
    <source>
        <strain evidence="10 11">MAH-25</strain>
    </source>
</reference>
<dbReference type="AlphaFoldDB" id="A0A6N8IS76"/>
<feature type="chain" id="PRO_5026700774" evidence="9">
    <location>
        <begin position="30"/>
        <end position="449"/>
    </location>
</feature>
<dbReference type="GO" id="GO:0015562">
    <property type="term" value="F:efflux transmembrane transporter activity"/>
    <property type="evidence" value="ECO:0007669"/>
    <property type="project" value="InterPro"/>
</dbReference>
<evidence type="ECO:0000256" key="3">
    <source>
        <dbReference type="ARBA" id="ARBA00022448"/>
    </source>
</evidence>
<keyword evidence="5" id="KW-0812">Transmembrane</keyword>
<keyword evidence="4" id="KW-1134">Transmembrane beta strand</keyword>
<feature type="coiled-coil region" evidence="8">
    <location>
        <begin position="191"/>
        <end position="218"/>
    </location>
</feature>
<keyword evidence="3" id="KW-0813">Transport</keyword>
<keyword evidence="9" id="KW-0732">Signal</keyword>
<dbReference type="NCBIfam" id="TIGR01844">
    <property type="entry name" value="type_I_sec_TolC"/>
    <property type="match status" value="1"/>
</dbReference>
<keyword evidence="8" id="KW-0175">Coiled coil</keyword>
<evidence type="ECO:0000256" key="5">
    <source>
        <dbReference type="ARBA" id="ARBA00022692"/>
    </source>
</evidence>
<evidence type="ECO:0000256" key="9">
    <source>
        <dbReference type="SAM" id="SignalP"/>
    </source>
</evidence>
<comment type="similarity">
    <text evidence="2">Belongs to the outer membrane factor (OMF) (TC 1.B.17) family.</text>
</comment>
<dbReference type="GO" id="GO:1990281">
    <property type="term" value="C:efflux pump complex"/>
    <property type="evidence" value="ECO:0007669"/>
    <property type="project" value="TreeGrafter"/>
</dbReference>
<sequence>MSVRARFTATSSVRALVALALSLGTSAHALGLMEAYEAAVVNDPVYRAARHEYEASQQYRALGRSNLLPQVSASYTRLRNHADIETATIAGPVTTKPSYTSIAGQLQVRQPVFYPEGRAKDRQGAAQSQAGEAVFAQRSQEIIVRVVAAFVEAHHADDQLRQVRAQREAYFEARASAQRLRERGEGTVTEVLEAQARLDGAEAQLIEATDLLAQARQELAAIIGRPAEQLDPLVRDFRPRPMQPASFNEWRELAIVNSPELQTQRRIVDIAVEEVNKARAGYLPRMDLLATAYRNQSDTTNTINQLANVVNIGVQLTVPIYSGGAIDASTAQAVANHAKAQADLDAKVTQVEVELRKQYNLNLSSLARIDAAASAQRSAASAVEATIRSVRGGQRTSLDVLNAQRLLFETERDLALARYSYLLAHTRLRHAAGLLGADDLGDVASYFKP</sequence>
<evidence type="ECO:0000256" key="7">
    <source>
        <dbReference type="ARBA" id="ARBA00023237"/>
    </source>
</evidence>
<evidence type="ECO:0000256" key="8">
    <source>
        <dbReference type="SAM" id="Coils"/>
    </source>
</evidence>
<protein>
    <submittedName>
        <fullName evidence="10">TolC family outer membrane protein</fullName>
    </submittedName>
</protein>
<dbReference type="EMBL" id="WSEL01000003">
    <property type="protein sequence ID" value="MVQ29769.1"/>
    <property type="molecule type" value="Genomic_DNA"/>
</dbReference>
<dbReference type="Gene3D" id="1.20.1600.10">
    <property type="entry name" value="Outer membrane efflux proteins (OEP)"/>
    <property type="match status" value="1"/>
</dbReference>
<dbReference type="SUPFAM" id="SSF56954">
    <property type="entry name" value="Outer membrane efflux proteins (OEP)"/>
    <property type="match status" value="1"/>
</dbReference>
<evidence type="ECO:0000256" key="4">
    <source>
        <dbReference type="ARBA" id="ARBA00022452"/>
    </source>
</evidence>
<dbReference type="GO" id="GO:0015288">
    <property type="term" value="F:porin activity"/>
    <property type="evidence" value="ECO:0007669"/>
    <property type="project" value="TreeGrafter"/>
</dbReference>
<dbReference type="InterPro" id="IPR003423">
    <property type="entry name" value="OMP_efflux"/>
</dbReference>
<evidence type="ECO:0000256" key="1">
    <source>
        <dbReference type="ARBA" id="ARBA00004442"/>
    </source>
</evidence>
<evidence type="ECO:0000313" key="10">
    <source>
        <dbReference type="EMBL" id="MVQ29769.1"/>
    </source>
</evidence>
<dbReference type="PANTHER" id="PTHR30026">
    <property type="entry name" value="OUTER MEMBRANE PROTEIN TOLC"/>
    <property type="match status" value="1"/>
</dbReference>
<keyword evidence="11" id="KW-1185">Reference proteome</keyword>
<keyword evidence="7" id="KW-0998">Cell outer membrane</keyword>
<dbReference type="Pfam" id="PF02321">
    <property type="entry name" value="OEP"/>
    <property type="match status" value="2"/>
</dbReference>
<feature type="signal peptide" evidence="9">
    <location>
        <begin position="1"/>
        <end position="29"/>
    </location>
</feature>
<dbReference type="InterPro" id="IPR010130">
    <property type="entry name" value="T1SS_OMP_TolC"/>
</dbReference>
<gene>
    <name evidence="10" type="ORF">GON04_09940</name>
</gene>
<evidence type="ECO:0000313" key="11">
    <source>
        <dbReference type="Proteomes" id="UP000469385"/>
    </source>
</evidence>
<proteinExistence type="inferred from homology"/>
<name>A0A6N8IS76_9BURK</name>
<dbReference type="InterPro" id="IPR051906">
    <property type="entry name" value="TolC-like"/>
</dbReference>
<dbReference type="Proteomes" id="UP000469385">
    <property type="component" value="Unassembled WGS sequence"/>
</dbReference>
<organism evidence="10 11">
    <name type="scientific">Ramlibacter pinisoli</name>
    <dbReference type="NCBI Taxonomy" id="2682844"/>
    <lineage>
        <taxon>Bacteria</taxon>
        <taxon>Pseudomonadati</taxon>
        <taxon>Pseudomonadota</taxon>
        <taxon>Betaproteobacteria</taxon>
        <taxon>Burkholderiales</taxon>
        <taxon>Comamonadaceae</taxon>
        <taxon>Ramlibacter</taxon>
    </lineage>
</organism>